<name>A0A5E4PNC6_9NEOP</name>
<protein>
    <submittedName>
        <fullName evidence="2">Uncharacterized protein</fullName>
    </submittedName>
</protein>
<dbReference type="AlphaFoldDB" id="A0A5E4PNC6"/>
<evidence type="ECO:0000256" key="1">
    <source>
        <dbReference type="SAM" id="MobiDB-lite"/>
    </source>
</evidence>
<dbReference type="EMBL" id="FZQP02000104">
    <property type="protein sequence ID" value="VVC87313.1"/>
    <property type="molecule type" value="Genomic_DNA"/>
</dbReference>
<evidence type="ECO:0000313" key="3">
    <source>
        <dbReference type="Proteomes" id="UP000324832"/>
    </source>
</evidence>
<sequence>MALQEQSTLVKRFMEVRKSLEMGELDVGVNSGQQLIRAVSGRPGLISQEKVLKLLILLAPNHPDVERLEQQLKTLQIQEDKHSPEPTDQTVEEDI</sequence>
<gene>
    <name evidence="2" type="ORF">LSINAPIS_LOCUS954</name>
</gene>
<organism evidence="2 3">
    <name type="scientific">Leptidea sinapis</name>
    <dbReference type="NCBI Taxonomy" id="189913"/>
    <lineage>
        <taxon>Eukaryota</taxon>
        <taxon>Metazoa</taxon>
        <taxon>Ecdysozoa</taxon>
        <taxon>Arthropoda</taxon>
        <taxon>Hexapoda</taxon>
        <taxon>Insecta</taxon>
        <taxon>Pterygota</taxon>
        <taxon>Neoptera</taxon>
        <taxon>Endopterygota</taxon>
        <taxon>Lepidoptera</taxon>
        <taxon>Glossata</taxon>
        <taxon>Ditrysia</taxon>
        <taxon>Papilionoidea</taxon>
        <taxon>Pieridae</taxon>
        <taxon>Dismorphiinae</taxon>
        <taxon>Leptidea</taxon>
    </lineage>
</organism>
<feature type="region of interest" description="Disordered" evidence="1">
    <location>
        <begin position="76"/>
        <end position="95"/>
    </location>
</feature>
<evidence type="ECO:0000313" key="2">
    <source>
        <dbReference type="EMBL" id="VVC87313.1"/>
    </source>
</evidence>
<dbReference type="Proteomes" id="UP000324832">
    <property type="component" value="Unassembled WGS sequence"/>
</dbReference>
<keyword evidence="3" id="KW-1185">Reference proteome</keyword>
<proteinExistence type="predicted"/>
<reference evidence="2 3" key="1">
    <citation type="submission" date="2017-07" db="EMBL/GenBank/DDBJ databases">
        <authorList>
            <person name="Talla V."/>
            <person name="Backstrom N."/>
        </authorList>
    </citation>
    <scope>NUCLEOTIDE SEQUENCE [LARGE SCALE GENOMIC DNA]</scope>
</reference>
<accession>A0A5E4PNC6</accession>